<organism evidence="2 3">
    <name type="scientific">Moniliophthora roreri</name>
    <name type="common">Frosty pod rot fungus</name>
    <name type="synonym">Monilia roreri</name>
    <dbReference type="NCBI Taxonomy" id="221103"/>
    <lineage>
        <taxon>Eukaryota</taxon>
        <taxon>Fungi</taxon>
        <taxon>Dikarya</taxon>
        <taxon>Basidiomycota</taxon>
        <taxon>Agaricomycotina</taxon>
        <taxon>Agaricomycetes</taxon>
        <taxon>Agaricomycetidae</taxon>
        <taxon>Agaricales</taxon>
        <taxon>Marasmiineae</taxon>
        <taxon>Marasmiaceae</taxon>
        <taxon>Moniliophthora</taxon>
    </lineage>
</organism>
<evidence type="ECO:0000313" key="2">
    <source>
        <dbReference type="EMBL" id="KTB30401.1"/>
    </source>
</evidence>
<gene>
    <name evidence="2" type="ORF">WG66_17018</name>
</gene>
<dbReference type="InterPro" id="IPR043502">
    <property type="entry name" value="DNA/RNA_pol_sf"/>
</dbReference>
<dbReference type="AlphaFoldDB" id="A0A0W0F287"/>
<sequence length="189" mass="21341">MPPSILPKPHMMLPLPTRKPHKPSWPYELIYSLPETCAAEAPISIISAAAFLRTCNEPGAQQFTLYATDPSTESSDHQEGSLSLPLISNLLDAPSKAEVYTKLDLCHAYHLIWIAEGDEWKTAFWTQYGSYQWNIIPEGLTNAPPAFQHFVNSIFADLLDICVVVYLDDILIYSENMDDHEKHVKEVLQ</sequence>
<dbReference type="Proteomes" id="UP000054988">
    <property type="component" value="Unassembled WGS sequence"/>
</dbReference>
<dbReference type="InterPro" id="IPR000477">
    <property type="entry name" value="RT_dom"/>
</dbReference>
<dbReference type="PROSITE" id="PS50878">
    <property type="entry name" value="RT_POL"/>
    <property type="match status" value="1"/>
</dbReference>
<dbReference type="Gene3D" id="3.10.10.10">
    <property type="entry name" value="HIV Type 1 Reverse Transcriptase, subunit A, domain 1"/>
    <property type="match status" value="1"/>
</dbReference>
<evidence type="ECO:0000259" key="1">
    <source>
        <dbReference type="PROSITE" id="PS50878"/>
    </source>
</evidence>
<comment type="caution">
    <text evidence="2">The sequence shown here is derived from an EMBL/GenBank/DDBJ whole genome shotgun (WGS) entry which is preliminary data.</text>
</comment>
<reference evidence="2 3" key="1">
    <citation type="submission" date="2015-12" db="EMBL/GenBank/DDBJ databases">
        <title>Draft genome sequence of Moniliophthora roreri, the causal agent of frosty pod rot of cacao.</title>
        <authorList>
            <person name="Aime M.C."/>
            <person name="Diaz-Valderrama J.R."/>
            <person name="Kijpornyongpan T."/>
            <person name="Phillips-Mora W."/>
        </authorList>
    </citation>
    <scope>NUCLEOTIDE SEQUENCE [LARGE SCALE GENOMIC DNA]</scope>
    <source>
        <strain evidence="2 3">MCA 2952</strain>
    </source>
</reference>
<dbReference type="Gene3D" id="3.30.70.270">
    <property type="match status" value="1"/>
</dbReference>
<proteinExistence type="predicted"/>
<name>A0A0W0F287_MONRR</name>
<dbReference type="CDD" id="cd01647">
    <property type="entry name" value="RT_LTR"/>
    <property type="match status" value="1"/>
</dbReference>
<dbReference type="InterPro" id="IPR043128">
    <property type="entry name" value="Rev_trsase/Diguanyl_cyclase"/>
</dbReference>
<dbReference type="Pfam" id="PF00078">
    <property type="entry name" value="RVT_1"/>
    <property type="match status" value="1"/>
</dbReference>
<dbReference type="SUPFAM" id="SSF56672">
    <property type="entry name" value="DNA/RNA polymerases"/>
    <property type="match status" value="1"/>
</dbReference>
<dbReference type="InterPro" id="IPR053134">
    <property type="entry name" value="RNA-dir_DNA_polymerase"/>
</dbReference>
<dbReference type="PANTHER" id="PTHR24559">
    <property type="entry name" value="TRANSPOSON TY3-I GAG-POL POLYPROTEIN"/>
    <property type="match status" value="1"/>
</dbReference>
<evidence type="ECO:0000313" key="3">
    <source>
        <dbReference type="Proteomes" id="UP000054988"/>
    </source>
</evidence>
<dbReference type="EMBL" id="LATX01002385">
    <property type="protein sequence ID" value="KTB30401.1"/>
    <property type="molecule type" value="Genomic_DNA"/>
</dbReference>
<protein>
    <recommendedName>
        <fullName evidence="1">Reverse transcriptase domain-containing protein</fullName>
    </recommendedName>
</protein>
<feature type="domain" description="Reverse transcriptase" evidence="1">
    <location>
        <begin position="1"/>
        <end position="189"/>
    </location>
</feature>
<dbReference type="PANTHER" id="PTHR24559:SF444">
    <property type="entry name" value="REVERSE TRANSCRIPTASE DOMAIN-CONTAINING PROTEIN"/>
    <property type="match status" value="1"/>
</dbReference>
<accession>A0A0W0F287</accession>